<dbReference type="EMBL" id="MDER01000031">
    <property type="protein sequence ID" value="ODP29285.1"/>
    <property type="molecule type" value="Genomic_DNA"/>
</dbReference>
<dbReference type="PANTHER" id="PTHR30086:SF20">
    <property type="entry name" value="ARGININE EXPORTER PROTEIN ARGO-RELATED"/>
    <property type="match status" value="1"/>
</dbReference>
<feature type="transmembrane region" description="Helical" evidence="6">
    <location>
        <begin position="181"/>
        <end position="202"/>
    </location>
</feature>
<evidence type="ECO:0000256" key="2">
    <source>
        <dbReference type="ARBA" id="ARBA00022475"/>
    </source>
</evidence>
<comment type="caution">
    <text evidence="7">The sequence shown here is derived from an EMBL/GenBank/DDBJ whole genome shotgun (WGS) entry which is preliminary data.</text>
</comment>
<dbReference type="InterPro" id="IPR001123">
    <property type="entry name" value="LeuE-type"/>
</dbReference>
<sequence length="206" mass="22699">MVGIIMHALLLALGLILPLGVQNIFIFQQGMVQRRFWRALPAVITAGVCDTLLISLAVGGVSLLVLGLPWIKHVLMIGGIVFLLYMGYITWRSSIQAEQGNRNALSIRKQIVFALSVSLLNPHALLDTIGVIGISSLPYEGSDKFVFTITCIIVSWVWFVGLAVSGHWVGRLDQSGKWLPLLNKCSAVMIWGIALFLLYRYVFGAF</sequence>
<organism evidence="7 8">
    <name type="scientific">Paenibacillus nuruki</name>
    <dbReference type="NCBI Taxonomy" id="1886670"/>
    <lineage>
        <taxon>Bacteria</taxon>
        <taxon>Bacillati</taxon>
        <taxon>Bacillota</taxon>
        <taxon>Bacilli</taxon>
        <taxon>Bacillales</taxon>
        <taxon>Paenibacillaceae</taxon>
        <taxon>Paenibacillus</taxon>
    </lineage>
</organism>
<evidence type="ECO:0000313" key="7">
    <source>
        <dbReference type="EMBL" id="ODP29285.1"/>
    </source>
</evidence>
<dbReference type="STRING" id="1886670.PTI45_01294"/>
<keyword evidence="2" id="KW-1003">Cell membrane</keyword>
<keyword evidence="5 6" id="KW-0472">Membrane</keyword>
<protein>
    <submittedName>
        <fullName evidence="7">Putative amino-acid transporter YisU</fullName>
    </submittedName>
</protein>
<evidence type="ECO:0000256" key="3">
    <source>
        <dbReference type="ARBA" id="ARBA00022692"/>
    </source>
</evidence>
<evidence type="ECO:0000256" key="4">
    <source>
        <dbReference type="ARBA" id="ARBA00022989"/>
    </source>
</evidence>
<feature type="transmembrane region" description="Helical" evidence="6">
    <location>
        <begin position="112"/>
        <end position="139"/>
    </location>
</feature>
<feature type="transmembrane region" description="Helical" evidence="6">
    <location>
        <begin position="145"/>
        <end position="169"/>
    </location>
</feature>
<accession>A0A1E3L7Y2</accession>
<comment type="subcellular location">
    <subcellularLocation>
        <location evidence="1">Cell membrane</location>
        <topology evidence="1">Multi-pass membrane protein</topology>
    </subcellularLocation>
</comment>
<keyword evidence="8" id="KW-1185">Reference proteome</keyword>
<feature type="transmembrane region" description="Helical" evidence="6">
    <location>
        <begin position="39"/>
        <end position="64"/>
    </location>
</feature>
<dbReference type="Proteomes" id="UP000094578">
    <property type="component" value="Unassembled WGS sequence"/>
</dbReference>
<proteinExistence type="predicted"/>
<evidence type="ECO:0000256" key="5">
    <source>
        <dbReference type="ARBA" id="ARBA00023136"/>
    </source>
</evidence>
<dbReference type="Pfam" id="PF01810">
    <property type="entry name" value="LysE"/>
    <property type="match status" value="1"/>
</dbReference>
<evidence type="ECO:0000256" key="1">
    <source>
        <dbReference type="ARBA" id="ARBA00004651"/>
    </source>
</evidence>
<feature type="transmembrane region" description="Helical" evidence="6">
    <location>
        <begin position="70"/>
        <end position="91"/>
    </location>
</feature>
<dbReference type="GO" id="GO:0005886">
    <property type="term" value="C:plasma membrane"/>
    <property type="evidence" value="ECO:0007669"/>
    <property type="project" value="UniProtKB-SubCell"/>
</dbReference>
<name>A0A1E3L7Y2_9BACL</name>
<dbReference type="GO" id="GO:0015171">
    <property type="term" value="F:amino acid transmembrane transporter activity"/>
    <property type="evidence" value="ECO:0007669"/>
    <property type="project" value="TreeGrafter"/>
</dbReference>
<evidence type="ECO:0000313" key="8">
    <source>
        <dbReference type="Proteomes" id="UP000094578"/>
    </source>
</evidence>
<gene>
    <name evidence="7" type="ORF">PTI45_01294</name>
</gene>
<dbReference type="RefSeq" id="WP_069326721.1">
    <property type="nucleotide sequence ID" value="NZ_MDER01000031.1"/>
</dbReference>
<dbReference type="PANTHER" id="PTHR30086">
    <property type="entry name" value="ARGININE EXPORTER PROTEIN ARGO"/>
    <property type="match status" value="1"/>
</dbReference>
<dbReference type="PATRIC" id="fig|1886670.3.peg.1319"/>
<reference evidence="7 8" key="1">
    <citation type="submission" date="2016-08" db="EMBL/GenBank/DDBJ databases">
        <title>Genome sequencing of Paenibacillus sp. TI45-13ar, isolated from Korean traditional nuruk.</title>
        <authorList>
            <person name="Kim S.-J."/>
        </authorList>
    </citation>
    <scope>NUCLEOTIDE SEQUENCE [LARGE SCALE GENOMIC DNA]</scope>
    <source>
        <strain evidence="7 8">TI45-13ar</strain>
    </source>
</reference>
<evidence type="ECO:0000256" key="6">
    <source>
        <dbReference type="SAM" id="Phobius"/>
    </source>
</evidence>
<keyword evidence="3 6" id="KW-0812">Transmembrane</keyword>
<dbReference type="AlphaFoldDB" id="A0A1E3L7Y2"/>
<feature type="transmembrane region" description="Helical" evidence="6">
    <location>
        <begin position="6"/>
        <end position="27"/>
    </location>
</feature>
<keyword evidence="4 6" id="KW-1133">Transmembrane helix</keyword>